<organism evidence="8 9">
    <name type="scientific">Lachnotalea glycerini</name>
    <dbReference type="NCBI Taxonomy" id="1763509"/>
    <lineage>
        <taxon>Bacteria</taxon>
        <taxon>Bacillati</taxon>
        <taxon>Bacillota</taxon>
        <taxon>Clostridia</taxon>
        <taxon>Lachnospirales</taxon>
        <taxon>Lachnospiraceae</taxon>
        <taxon>Lachnotalea</taxon>
    </lineage>
</organism>
<dbReference type="AlphaFoldDB" id="A0A371JCQ6"/>
<dbReference type="InterPro" id="IPR007267">
    <property type="entry name" value="GtrA_DPMS_TM"/>
</dbReference>
<evidence type="ECO:0000313" key="8">
    <source>
        <dbReference type="EMBL" id="RDY30539.1"/>
    </source>
</evidence>
<comment type="caution">
    <text evidence="8">The sequence shown here is derived from an EMBL/GenBank/DDBJ whole genome shotgun (WGS) entry which is preliminary data.</text>
</comment>
<keyword evidence="4 6" id="KW-1133">Transmembrane helix</keyword>
<accession>A0A371JCQ6</accession>
<evidence type="ECO:0000313" key="9">
    <source>
        <dbReference type="Proteomes" id="UP000216411"/>
    </source>
</evidence>
<feature type="transmembrane region" description="Helical" evidence="6">
    <location>
        <begin position="104"/>
        <end position="122"/>
    </location>
</feature>
<dbReference type="OrthoDB" id="9812049at2"/>
<evidence type="ECO:0000256" key="3">
    <source>
        <dbReference type="ARBA" id="ARBA00022692"/>
    </source>
</evidence>
<keyword evidence="5 6" id="KW-0472">Membrane</keyword>
<keyword evidence="3 6" id="KW-0812">Transmembrane</keyword>
<proteinExistence type="inferred from homology"/>
<evidence type="ECO:0000256" key="4">
    <source>
        <dbReference type="ARBA" id="ARBA00022989"/>
    </source>
</evidence>
<name>A0A371JCQ6_9FIRM</name>
<gene>
    <name evidence="8" type="ORF">CG710_014125</name>
</gene>
<comment type="similarity">
    <text evidence="2">Belongs to the GtrA family.</text>
</comment>
<feature type="transmembrane region" description="Helical" evidence="6">
    <location>
        <begin position="170"/>
        <end position="187"/>
    </location>
</feature>
<keyword evidence="9" id="KW-1185">Reference proteome</keyword>
<dbReference type="GO" id="GO:0005886">
    <property type="term" value="C:plasma membrane"/>
    <property type="evidence" value="ECO:0007669"/>
    <property type="project" value="TreeGrafter"/>
</dbReference>
<dbReference type="GO" id="GO:0000271">
    <property type="term" value="P:polysaccharide biosynthetic process"/>
    <property type="evidence" value="ECO:0007669"/>
    <property type="project" value="InterPro"/>
</dbReference>
<protein>
    <submittedName>
        <fullName evidence="8">GtrA family protein</fullName>
    </submittedName>
</protein>
<comment type="subcellular location">
    <subcellularLocation>
        <location evidence="1">Membrane</location>
        <topology evidence="1">Multi-pass membrane protein</topology>
    </subcellularLocation>
</comment>
<dbReference type="Proteomes" id="UP000216411">
    <property type="component" value="Unassembled WGS sequence"/>
</dbReference>
<feature type="transmembrane region" description="Helical" evidence="6">
    <location>
        <begin position="143"/>
        <end position="164"/>
    </location>
</feature>
<dbReference type="PANTHER" id="PTHR38459:SF1">
    <property type="entry name" value="PROPHAGE BACTOPRENOL-LINKED GLUCOSE TRANSLOCASE HOMOLOG"/>
    <property type="match status" value="1"/>
</dbReference>
<evidence type="ECO:0000256" key="6">
    <source>
        <dbReference type="SAM" id="Phobius"/>
    </source>
</evidence>
<dbReference type="EMBL" id="NOKA02000034">
    <property type="protein sequence ID" value="RDY30539.1"/>
    <property type="molecule type" value="Genomic_DNA"/>
</dbReference>
<feature type="transmembrane region" description="Helical" evidence="6">
    <location>
        <begin position="77"/>
        <end position="98"/>
    </location>
</feature>
<feature type="domain" description="GtrA/DPMS transmembrane" evidence="7">
    <location>
        <begin position="76"/>
        <end position="193"/>
    </location>
</feature>
<dbReference type="Pfam" id="PF04138">
    <property type="entry name" value="GtrA_DPMS_TM"/>
    <property type="match status" value="1"/>
</dbReference>
<sequence length="195" mass="22174">MRTNASGKCHRGLHSAGQSGQVRFLLTNYKTKELGMLNQIWNFIESLSHKIVFSLAGFIGVKIEEEKWQALMQFVKFGMVGASNTILTIVLYTLLVAIGIHYQVSYFLGYLAGIVNAFYWNNKYVFKQKSEQERSILQAFVKCAMSYIGGYLFSTLLLTLWVSILHFPKFIGPAISLVVTIPLNFVLNKKWAFKI</sequence>
<evidence type="ECO:0000256" key="5">
    <source>
        <dbReference type="ARBA" id="ARBA00023136"/>
    </source>
</evidence>
<evidence type="ECO:0000256" key="2">
    <source>
        <dbReference type="ARBA" id="ARBA00009399"/>
    </source>
</evidence>
<dbReference type="InterPro" id="IPR051401">
    <property type="entry name" value="GtrA_CellWall_Glycosyl"/>
</dbReference>
<dbReference type="PANTHER" id="PTHR38459">
    <property type="entry name" value="PROPHAGE BACTOPRENOL-LINKED GLUCOSE TRANSLOCASE HOMOLOG"/>
    <property type="match status" value="1"/>
</dbReference>
<evidence type="ECO:0000256" key="1">
    <source>
        <dbReference type="ARBA" id="ARBA00004141"/>
    </source>
</evidence>
<evidence type="ECO:0000259" key="7">
    <source>
        <dbReference type="Pfam" id="PF04138"/>
    </source>
</evidence>
<reference evidence="8 9" key="1">
    <citation type="journal article" date="2017" name="Genome Announc.">
        <title>Draft Genome Sequence of a Sporulating and Motile Strain of Lachnotalea glycerini Isolated from Water in Quebec City, Canada.</title>
        <authorList>
            <person name="Maheux A.F."/>
            <person name="Boudreau D.K."/>
            <person name="Berube E."/>
            <person name="Boissinot M."/>
            <person name="Raymond F."/>
            <person name="Brodeur S."/>
            <person name="Corbeil J."/>
            <person name="Isabel S."/>
            <person name="Omar R.F."/>
            <person name="Bergeron M.G."/>
        </authorList>
    </citation>
    <scope>NUCLEOTIDE SEQUENCE [LARGE SCALE GENOMIC DNA]</scope>
    <source>
        <strain evidence="8 9">CCRI-19302</strain>
    </source>
</reference>